<dbReference type="InterPro" id="IPR018097">
    <property type="entry name" value="EGF_Ca-bd_CS"/>
</dbReference>
<evidence type="ECO:0000256" key="2">
    <source>
        <dbReference type="ARBA" id="ARBA00022729"/>
    </source>
</evidence>
<feature type="region of interest" description="Disordered" evidence="6">
    <location>
        <begin position="132"/>
        <end position="211"/>
    </location>
</feature>
<keyword evidence="4" id="KW-1015">Disulfide bond</keyword>
<dbReference type="SUPFAM" id="SSF57184">
    <property type="entry name" value="Growth factor receptor domain"/>
    <property type="match status" value="1"/>
</dbReference>
<keyword evidence="2" id="KW-0732">Signal</keyword>
<dbReference type="Pfam" id="PF07645">
    <property type="entry name" value="EGF_CA"/>
    <property type="match status" value="2"/>
</dbReference>
<dbReference type="InterPro" id="IPR000152">
    <property type="entry name" value="EGF-type_Asp/Asn_hydroxyl_site"/>
</dbReference>
<dbReference type="CDD" id="cd00054">
    <property type="entry name" value="EGF_CA"/>
    <property type="match status" value="1"/>
</dbReference>
<dbReference type="SMART" id="SM00181">
    <property type="entry name" value="EGF"/>
    <property type="match status" value="2"/>
</dbReference>
<keyword evidence="7" id="KW-0812">Transmembrane</keyword>
<feature type="transmembrane region" description="Helical" evidence="7">
    <location>
        <begin position="491"/>
        <end position="516"/>
    </location>
</feature>
<dbReference type="InterPro" id="IPR001881">
    <property type="entry name" value="EGF-like_Ca-bd_dom"/>
</dbReference>
<proteinExistence type="predicted"/>
<name>A0A6P4ZMJ8_BRABE</name>
<dbReference type="GO" id="GO:0005509">
    <property type="term" value="F:calcium ion binding"/>
    <property type="evidence" value="ECO:0007669"/>
    <property type="project" value="InterPro"/>
</dbReference>
<evidence type="ECO:0000256" key="7">
    <source>
        <dbReference type="SAM" id="Phobius"/>
    </source>
</evidence>
<keyword evidence="9" id="KW-1185">Reference proteome</keyword>
<keyword evidence="7" id="KW-0472">Membrane</keyword>
<dbReference type="Gene3D" id="2.10.25.10">
    <property type="entry name" value="Laminin"/>
    <property type="match status" value="2"/>
</dbReference>
<dbReference type="Proteomes" id="UP000515135">
    <property type="component" value="Unplaced"/>
</dbReference>
<dbReference type="RefSeq" id="XP_019632282.1">
    <property type="nucleotide sequence ID" value="XM_019776723.1"/>
</dbReference>
<dbReference type="PANTHER" id="PTHR24050">
    <property type="entry name" value="PA14 DOMAIN-CONTAINING PROTEIN"/>
    <property type="match status" value="1"/>
</dbReference>
<evidence type="ECO:0000256" key="6">
    <source>
        <dbReference type="SAM" id="MobiDB-lite"/>
    </source>
</evidence>
<protein>
    <submittedName>
        <fullName evidence="10">Mucin-17-like</fullName>
    </submittedName>
</protein>
<dbReference type="KEGG" id="bbel:109475902"/>
<dbReference type="InterPro" id="IPR052235">
    <property type="entry name" value="Nephronectin_domain"/>
</dbReference>
<dbReference type="PROSITE" id="PS01187">
    <property type="entry name" value="EGF_CA"/>
    <property type="match status" value="1"/>
</dbReference>
<keyword evidence="1 5" id="KW-0245">EGF-like domain</keyword>
<dbReference type="PROSITE" id="PS50026">
    <property type="entry name" value="EGF_3"/>
    <property type="match status" value="1"/>
</dbReference>
<dbReference type="PANTHER" id="PTHR24050:SF28">
    <property type="entry name" value="UROMODULIN-LIKE"/>
    <property type="match status" value="1"/>
</dbReference>
<feature type="compositionally biased region" description="Low complexity" evidence="6">
    <location>
        <begin position="289"/>
        <end position="302"/>
    </location>
</feature>
<dbReference type="InterPro" id="IPR049883">
    <property type="entry name" value="NOTCH1_EGF-like"/>
</dbReference>
<organism evidence="9 10">
    <name type="scientific">Branchiostoma belcheri</name>
    <name type="common">Amphioxus</name>
    <dbReference type="NCBI Taxonomy" id="7741"/>
    <lineage>
        <taxon>Eukaryota</taxon>
        <taxon>Metazoa</taxon>
        <taxon>Chordata</taxon>
        <taxon>Cephalochordata</taxon>
        <taxon>Leptocardii</taxon>
        <taxon>Amphioxiformes</taxon>
        <taxon>Branchiostomatidae</taxon>
        <taxon>Branchiostoma</taxon>
    </lineage>
</organism>
<comment type="caution">
    <text evidence="5">Lacks conserved residue(s) required for the propagation of feature annotation.</text>
</comment>
<feature type="region of interest" description="Disordered" evidence="6">
    <location>
        <begin position="278"/>
        <end position="309"/>
    </location>
</feature>
<evidence type="ECO:0000256" key="3">
    <source>
        <dbReference type="ARBA" id="ARBA00022737"/>
    </source>
</evidence>
<keyword evidence="7" id="KW-1133">Transmembrane helix</keyword>
<dbReference type="SMART" id="SM00179">
    <property type="entry name" value="EGF_CA"/>
    <property type="match status" value="2"/>
</dbReference>
<evidence type="ECO:0000313" key="9">
    <source>
        <dbReference type="Proteomes" id="UP000515135"/>
    </source>
</evidence>
<gene>
    <name evidence="10" type="primary">LOC109475902</name>
</gene>
<sequence>MTRDVTPAGVSLTTSVRQSASGRAGYVLSSDNRTCEDYDECSAGGHHCSQLCNNTAGGYSCYCGEGYYTDEDKGHLCLDIDECYEGADNCTDLETCENDPGSFHCTCTEDAVLVGDTCVLVTSTPAVKIKTTSQATTYQTTTSSTSMEQHSSLLQTTTTSTTTTTTTPVAPTSTETTTPRSSAMTSTPRSPAYRVTIPPATTSTSSVTSTTVPTTASKSFTATASIAASTTSSTTNTSTTITATVTTPSTAATIPNSSRKLTTATGTVTVVPLEPVESTTVTNNAQSETTGKQFSGTTTTQPPDTPTRSEATDIQLIEDPTALRPHEQNTVVLTIMMTIGEFTNEVRMDFKNRVAEIMSSHCRRLVREERECQRRDGDRKRRSPSPIVFTPAHVYIPVGYPRQSATRDGILLAFFIIRPDSADDFLPFPVDSIMTAVTSNQLQLQQDLGSKPIINMLPYEQYLYGITASSTADTTTDEGSPSGKPEEDAEFPVVAVSVAAAVLAVVALATAVVVGLKKSQTTSHRVREAPPYSLTPALQYDESVKCLKPTKEVWGTDNPVITMDSKV</sequence>
<dbReference type="InterPro" id="IPR000742">
    <property type="entry name" value="EGF"/>
</dbReference>
<dbReference type="PROSITE" id="PS00010">
    <property type="entry name" value="ASX_HYDROXYL"/>
    <property type="match status" value="1"/>
</dbReference>
<evidence type="ECO:0000256" key="5">
    <source>
        <dbReference type="PROSITE-ProRule" id="PRU00076"/>
    </source>
</evidence>
<evidence type="ECO:0000256" key="4">
    <source>
        <dbReference type="ARBA" id="ARBA00023157"/>
    </source>
</evidence>
<feature type="compositionally biased region" description="Low complexity" evidence="6">
    <location>
        <begin position="195"/>
        <end position="211"/>
    </location>
</feature>
<dbReference type="InterPro" id="IPR009030">
    <property type="entry name" value="Growth_fac_rcpt_cys_sf"/>
</dbReference>
<dbReference type="GeneID" id="109475902"/>
<feature type="domain" description="EGF-like" evidence="8">
    <location>
        <begin position="79"/>
        <end position="119"/>
    </location>
</feature>
<accession>A0A6P4ZMJ8</accession>
<evidence type="ECO:0000313" key="10">
    <source>
        <dbReference type="RefSeq" id="XP_019632282.1"/>
    </source>
</evidence>
<feature type="compositionally biased region" description="Polar residues" evidence="6">
    <location>
        <begin position="278"/>
        <end position="288"/>
    </location>
</feature>
<evidence type="ECO:0000259" key="8">
    <source>
        <dbReference type="PROSITE" id="PS50026"/>
    </source>
</evidence>
<evidence type="ECO:0000256" key="1">
    <source>
        <dbReference type="ARBA" id="ARBA00022536"/>
    </source>
</evidence>
<reference evidence="10" key="1">
    <citation type="submission" date="2025-08" db="UniProtKB">
        <authorList>
            <consortium name="RefSeq"/>
        </authorList>
    </citation>
    <scope>IDENTIFICATION</scope>
    <source>
        <tissue evidence="10">Gonad</tissue>
    </source>
</reference>
<feature type="compositionally biased region" description="Low complexity" evidence="6">
    <location>
        <begin position="132"/>
        <end position="182"/>
    </location>
</feature>
<dbReference type="AlphaFoldDB" id="A0A6P4ZMJ8"/>
<keyword evidence="3" id="KW-0677">Repeat</keyword>